<sequence>MVSLFPSRLTVRNGVWVHAPDEGNDFVTRLWSRFGVRALAVGILAAGVGGGYYLGNDRSQEQGIDTRFAAEAQQAENVVLKEHHLDHESMMAQRRDAEAIAAQRAQAAAKAAAERAKRAEEASRKKREKAAEEPPPAKPYTGPIPASCNEFSGNRKIGCALLLDEGFKIDQMPCLDKLWTKESGWNEKARNDSSGAYGIPQALPGSKMATVGDDWQTSAATQIKWGLGYIEGRYDDPCGAWAHSQAEGWY</sequence>
<protein>
    <recommendedName>
        <fullName evidence="4">Lytic transglycosylase domain-containing protein</fullName>
    </recommendedName>
</protein>
<keyword evidence="3" id="KW-1185">Reference proteome</keyword>
<evidence type="ECO:0000256" key="1">
    <source>
        <dbReference type="SAM" id="MobiDB-lite"/>
    </source>
</evidence>
<name>A0ABQ4CC92_9ACTN</name>
<feature type="region of interest" description="Disordered" evidence="1">
    <location>
        <begin position="108"/>
        <end position="144"/>
    </location>
</feature>
<proteinExistence type="predicted"/>
<dbReference type="SUPFAM" id="SSF53955">
    <property type="entry name" value="Lysozyme-like"/>
    <property type="match status" value="1"/>
</dbReference>
<dbReference type="InterPro" id="IPR023346">
    <property type="entry name" value="Lysozyme-like_dom_sf"/>
</dbReference>
<organism evidence="2 3">
    <name type="scientific">Asanoa iriomotensis</name>
    <dbReference type="NCBI Taxonomy" id="234613"/>
    <lineage>
        <taxon>Bacteria</taxon>
        <taxon>Bacillati</taxon>
        <taxon>Actinomycetota</taxon>
        <taxon>Actinomycetes</taxon>
        <taxon>Micromonosporales</taxon>
        <taxon>Micromonosporaceae</taxon>
        <taxon>Asanoa</taxon>
    </lineage>
</organism>
<comment type="caution">
    <text evidence="2">The sequence shown here is derived from an EMBL/GenBank/DDBJ whole genome shotgun (WGS) entry which is preliminary data.</text>
</comment>
<evidence type="ECO:0008006" key="4">
    <source>
        <dbReference type="Google" id="ProtNLM"/>
    </source>
</evidence>
<accession>A0ABQ4CC92</accession>
<evidence type="ECO:0000313" key="3">
    <source>
        <dbReference type="Proteomes" id="UP000624325"/>
    </source>
</evidence>
<dbReference type="EMBL" id="BONC01000065">
    <property type="protein sequence ID" value="GIF60375.1"/>
    <property type="molecule type" value="Genomic_DNA"/>
</dbReference>
<reference evidence="2 3" key="1">
    <citation type="submission" date="2021-01" db="EMBL/GenBank/DDBJ databases">
        <title>Whole genome shotgun sequence of Asanoa iriomotensis NBRC 100142.</title>
        <authorList>
            <person name="Komaki H."/>
            <person name="Tamura T."/>
        </authorList>
    </citation>
    <scope>NUCLEOTIDE SEQUENCE [LARGE SCALE GENOMIC DNA]</scope>
    <source>
        <strain evidence="2 3">NBRC 100142</strain>
    </source>
</reference>
<evidence type="ECO:0000313" key="2">
    <source>
        <dbReference type="EMBL" id="GIF60375.1"/>
    </source>
</evidence>
<gene>
    <name evidence="2" type="ORF">Air01nite_64700</name>
</gene>
<dbReference type="Proteomes" id="UP000624325">
    <property type="component" value="Unassembled WGS sequence"/>
</dbReference>
<feature type="compositionally biased region" description="Basic and acidic residues" evidence="1">
    <location>
        <begin position="112"/>
        <end position="123"/>
    </location>
</feature>